<protein>
    <submittedName>
        <fullName evidence="2">Uncharacterized protein</fullName>
    </submittedName>
</protein>
<dbReference type="Proteomes" id="UP000824890">
    <property type="component" value="Unassembled WGS sequence"/>
</dbReference>
<comment type="caution">
    <text evidence="2">The sequence shown here is derived from an EMBL/GenBank/DDBJ whole genome shotgun (WGS) entry which is preliminary data.</text>
</comment>
<proteinExistence type="predicted"/>
<evidence type="ECO:0000313" key="3">
    <source>
        <dbReference type="Proteomes" id="UP000824890"/>
    </source>
</evidence>
<feature type="compositionally biased region" description="Gly residues" evidence="1">
    <location>
        <begin position="27"/>
        <end position="47"/>
    </location>
</feature>
<reference evidence="2 3" key="1">
    <citation type="submission" date="2021-05" db="EMBL/GenBank/DDBJ databases">
        <title>Genome Assembly of Synthetic Allotetraploid Brassica napus Reveals Homoeologous Exchanges between Subgenomes.</title>
        <authorList>
            <person name="Davis J.T."/>
        </authorList>
    </citation>
    <scope>NUCLEOTIDE SEQUENCE [LARGE SCALE GENOMIC DNA]</scope>
    <source>
        <strain evidence="3">cv. Da-Ae</strain>
        <tissue evidence="2">Seedling</tissue>
    </source>
</reference>
<sequence length="104" mass="11376">MVRNKTKVIFEACHSMDNPARGRGHGGRPPLGGRRGGGRPPLGGRRGGLGEREPERQPVARRRGGGGGRRLCGTCNDSSRNRRRILGYSRFLLAANNVRVYLEV</sequence>
<feature type="compositionally biased region" description="Basic and acidic residues" evidence="1">
    <location>
        <begin position="48"/>
        <end position="58"/>
    </location>
</feature>
<feature type="region of interest" description="Disordered" evidence="1">
    <location>
        <begin position="13"/>
        <end position="76"/>
    </location>
</feature>
<dbReference type="EMBL" id="JAGKQM010000011">
    <property type="protein sequence ID" value="KAH0902653.1"/>
    <property type="molecule type" value="Genomic_DNA"/>
</dbReference>
<evidence type="ECO:0000256" key="1">
    <source>
        <dbReference type="SAM" id="MobiDB-lite"/>
    </source>
</evidence>
<name>A0ABQ8BD44_BRANA</name>
<organism evidence="2 3">
    <name type="scientific">Brassica napus</name>
    <name type="common">Rape</name>
    <dbReference type="NCBI Taxonomy" id="3708"/>
    <lineage>
        <taxon>Eukaryota</taxon>
        <taxon>Viridiplantae</taxon>
        <taxon>Streptophyta</taxon>
        <taxon>Embryophyta</taxon>
        <taxon>Tracheophyta</taxon>
        <taxon>Spermatophyta</taxon>
        <taxon>Magnoliopsida</taxon>
        <taxon>eudicotyledons</taxon>
        <taxon>Gunneridae</taxon>
        <taxon>Pentapetalae</taxon>
        <taxon>rosids</taxon>
        <taxon>malvids</taxon>
        <taxon>Brassicales</taxon>
        <taxon>Brassicaceae</taxon>
        <taxon>Brassiceae</taxon>
        <taxon>Brassica</taxon>
    </lineage>
</organism>
<accession>A0ABQ8BD44</accession>
<evidence type="ECO:0000313" key="2">
    <source>
        <dbReference type="EMBL" id="KAH0902653.1"/>
    </source>
</evidence>
<keyword evidence="3" id="KW-1185">Reference proteome</keyword>
<gene>
    <name evidence="2" type="ORF">HID58_042156</name>
</gene>